<dbReference type="Pfam" id="PF10699">
    <property type="entry name" value="HAP2-GCS1"/>
    <property type="match status" value="1"/>
</dbReference>
<keyword evidence="4" id="KW-0812">Transmembrane</keyword>
<evidence type="ECO:0000313" key="15">
    <source>
        <dbReference type="Proteomes" id="UP000018201"/>
    </source>
</evidence>
<dbReference type="Proteomes" id="UP000018201">
    <property type="component" value="Unassembled WGS sequence"/>
</dbReference>
<dbReference type="InterPro" id="IPR002048">
    <property type="entry name" value="EF_hand_dom"/>
</dbReference>
<accession>U6G3P2</accession>
<keyword evidence="5" id="KW-0732">Signal</keyword>
<dbReference type="PROSITE" id="PS00018">
    <property type="entry name" value="EF_HAND_1"/>
    <property type="match status" value="2"/>
</dbReference>
<evidence type="ECO:0000256" key="4">
    <source>
        <dbReference type="ARBA" id="ARBA00022692"/>
    </source>
</evidence>
<feature type="domain" description="EF-hand" evidence="13">
    <location>
        <begin position="764"/>
        <end position="799"/>
    </location>
</feature>
<dbReference type="GO" id="GO:0005509">
    <property type="term" value="F:calcium ion binding"/>
    <property type="evidence" value="ECO:0007669"/>
    <property type="project" value="InterPro"/>
</dbReference>
<evidence type="ECO:0000259" key="13">
    <source>
        <dbReference type="PROSITE" id="PS50222"/>
    </source>
</evidence>
<keyword evidence="9" id="KW-0472">Membrane</keyword>
<keyword evidence="15" id="KW-1185">Reference proteome</keyword>
<comment type="similarity">
    <text evidence="2">Belongs to the HAP2/GCS1 family.</text>
</comment>
<name>U6G3P2_9EIME</name>
<evidence type="ECO:0000256" key="12">
    <source>
        <dbReference type="SAM" id="MobiDB-lite"/>
    </source>
</evidence>
<keyword evidence="3" id="KW-1003">Cell membrane</keyword>
<reference evidence="14" key="1">
    <citation type="submission" date="2013-10" db="EMBL/GenBank/DDBJ databases">
        <title>Genomic analysis of the causative agents of coccidiosis in chickens.</title>
        <authorList>
            <person name="Reid A.J."/>
            <person name="Blake D."/>
            <person name="Billington K."/>
            <person name="Browne H."/>
            <person name="Dunn M."/>
            <person name="Hung S."/>
            <person name="Kawahara F."/>
            <person name="Miranda-Saavedra D."/>
            <person name="Mourier T."/>
            <person name="Nagra H."/>
            <person name="Otto T.D."/>
            <person name="Rawlings N."/>
            <person name="Sanchez A."/>
            <person name="Sanders M."/>
            <person name="Subramaniam C."/>
            <person name="Tay Y."/>
            <person name="Dear P."/>
            <person name="Doerig C."/>
            <person name="Gruber A."/>
            <person name="Parkinson J."/>
            <person name="Shirley M."/>
            <person name="Wan K.L."/>
            <person name="Berriman M."/>
            <person name="Tomley F."/>
            <person name="Pain A."/>
        </authorList>
    </citation>
    <scope>NUCLEOTIDE SEQUENCE [LARGE SCALE GENOMIC DNA]</scope>
    <source>
        <strain evidence="14">Houghton</strain>
    </source>
</reference>
<evidence type="ECO:0000256" key="11">
    <source>
        <dbReference type="ARBA" id="ARBA00023279"/>
    </source>
</evidence>
<dbReference type="GO" id="GO:0005886">
    <property type="term" value="C:plasma membrane"/>
    <property type="evidence" value="ECO:0007669"/>
    <property type="project" value="UniProtKB-SubCell"/>
</dbReference>
<dbReference type="GO" id="GO:0008289">
    <property type="term" value="F:lipid binding"/>
    <property type="evidence" value="ECO:0007669"/>
    <property type="project" value="UniProtKB-KW"/>
</dbReference>
<feature type="domain" description="EF-hand" evidence="13">
    <location>
        <begin position="906"/>
        <end position="941"/>
    </location>
</feature>
<feature type="domain" description="EF-hand" evidence="13">
    <location>
        <begin position="1238"/>
        <end position="1273"/>
    </location>
</feature>
<evidence type="ECO:0000256" key="3">
    <source>
        <dbReference type="ARBA" id="ARBA00022475"/>
    </source>
</evidence>
<keyword evidence="8" id="KW-0446">Lipid-binding</keyword>
<dbReference type="PROSITE" id="PS00303">
    <property type="entry name" value="S100_CABP"/>
    <property type="match status" value="1"/>
</dbReference>
<keyword evidence="11" id="KW-0278">Fertilization</keyword>
<dbReference type="Gene3D" id="1.10.238.10">
    <property type="entry name" value="EF-hand"/>
    <property type="match status" value="3"/>
</dbReference>
<dbReference type="PROSITE" id="PS50222">
    <property type="entry name" value="EF_HAND_2"/>
    <property type="match status" value="4"/>
</dbReference>
<dbReference type="InterPro" id="IPR040326">
    <property type="entry name" value="HAP2/GCS1"/>
</dbReference>
<evidence type="ECO:0000256" key="5">
    <source>
        <dbReference type="ARBA" id="ARBA00022729"/>
    </source>
</evidence>
<evidence type="ECO:0000256" key="7">
    <source>
        <dbReference type="ARBA" id="ARBA00022989"/>
    </source>
</evidence>
<dbReference type="PANTHER" id="PTHR31764:SF0">
    <property type="entry name" value="GENERATIVE CELL SPECIFIC-1_HAP2 DOMAIN-CONTAINING PROTEIN"/>
    <property type="match status" value="1"/>
</dbReference>
<dbReference type="Pfam" id="PF13499">
    <property type="entry name" value="EF-hand_7"/>
    <property type="match status" value="2"/>
</dbReference>
<evidence type="ECO:0000256" key="2">
    <source>
        <dbReference type="ARBA" id="ARBA00010929"/>
    </source>
</evidence>
<evidence type="ECO:0000256" key="9">
    <source>
        <dbReference type="ARBA" id="ARBA00023136"/>
    </source>
</evidence>
<proteinExistence type="inferred from homology"/>
<dbReference type="OrthoDB" id="339716at2759"/>
<evidence type="ECO:0000313" key="14">
    <source>
        <dbReference type="EMBL" id="CDI74841.1"/>
    </source>
</evidence>
<evidence type="ECO:0000256" key="10">
    <source>
        <dbReference type="ARBA" id="ARBA00023157"/>
    </source>
</evidence>
<dbReference type="InterPro" id="IPR001751">
    <property type="entry name" value="S100/CaBP7/8-like_CS"/>
</dbReference>
<gene>
    <name evidence="14" type="ORF">EPH_0016690</name>
</gene>
<dbReference type="CDD" id="cd00051">
    <property type="entry name" value="EFh"/>
    <property type="match status" value="2"/>
</dbReference>
<sequence length="1284" mass="141894">MSSAVSQKLQFQWEAGDINERSPRKSDAGNAGVVVTVQKTAVSYSYGLTYIKAVPYNWVEYAHRALLWQVKKGGETFCSDTWGSKWLRFGKIPDPYLTKFCPVVEYPWYRMLKVSENRTWFFKVHVGISWWRPPSPSSLSDEEYKAECSKKISEGSYPKNFDCSQRLHTEAGMADAILELSDATKVARDTTFDVTARLISSDMPDAPEGCSDSDDLAAWGVSETDNPDLARLCKSGSTPCSPFCNPKSCLRHMIVLDEKDVTVDGATCDLPGVSLQQWGRDGFCDYSPGSCFAKNLKWFQAYNEEVAKTGRTPPYALEYPPGNYPRYHAGLENANEAIDTSKAGPFELHRLAFAYPESHKSKVRIEMNAGLIRWIQSSAPGQITSIAPPAPRECDNAQTFGCPLKVYVLNSGSVDATFYLELPYCTEHGSDEPTDKLDPVSAVQRNVPAGSSQAFDLTLRLTAVVQEFDFNCVMKLYDSELNQLDIKSFDLLTGKAAVSLEPDLPTAVTNPTGEVTVVEPPEDKRNWFQRLMNVVPNDGECDCSFWNVICLPADWNDCFGSLKKALKIILLAGITLVALFLLWPVLKPLLKIVCKCASIPFKCLRSAGRHRKTLRKAKKLRKKEAKKLEKEQRRMQQKALEASQRRGSGSYSEEPDESQSSAAQGSESAVSSEVASSEAYATEGRRQASNEEFTDADNSSSTNDDGSKTHYNAQRTKVEELRAALAHRPAFAAHKAFAALDPLGNGCLTSGDLQRYLRNHGIAVTDSEAYNLLRRLDANGDGRVSFPEFVDFLLPAEPSEGELLLSRDQRSPQLPSRSAVACYCCCCCCADKKECACICSGGDACVAQLLHREVDAHRALEVRRRILAACPDFMLLAAFQFLEEPSMAAITPLSLQEALAEEGFALTHMEQKLIFRRFDRDGDGRLKYLEFVEAVMPSNYPSSRSCSDPLASGPHLCVCSLEASPIDCCSHSAAFSGSTRLTRRPKCSMLRSSSSNSSLLRRPVLQPRKGCSCSASLRSFWNRSSSSTESDDSLLLSGTSSTKRNSRFVASECEVAGVLNSQIDTERRLECLREKLALKSDFNLLQFWGLFDTEGRGYATAVHIQDAFNAVGLNISLTQARLFAGKLNSDSEPRLRYADMAKAFLPTKARYAEAMINRTSNGSHKCSAPLTHLAPETLDIVAAIFDLTLASEEQAELSRHRLCLKDLSAAFRDLDKNGDGYITAAEFSASLMAHGFRPSEAELNALVNRYDKNGDSKVSYAEFVNEIGRTRCPVGCCRLICLCR</sequence>
<dbReference type="SUPFAM" id="SSF47473">
    <property type="entry name" value="EF-hand"/>
    <property type="match status" value="2"/>
</dbReference>
<dbReference type="Pfam" id="PF13202">
    <property type="entry name" value="EF-hand_5"/>
    <property type="match status" value="1"/>
</dbReference>
<organism evidence="14 15">
    <name type="scientific">Eimeria praecox</name>
    <dbReference type="NCBI Taxonomy" id="51316"/>
    <lineage>
        <taxon>Eukaryota</taxon>
        <taxon>Sar</taxon>
        <taxon>Alveolata</taxon>
        <taxon>Apicomplexa</taxon>
        <taxon>Conoidasida</taxon>
        <taxon>Coccidia</taxon>
        <taxon>Eucoccidiorida</taxon>
        <taxon>Eimeriorina</taxon>
        <taxon>Eimeriidae</taxon>
        <taxon>Eimeria</taxon>
    </lineage>
</organism>
<reference evidence="14" key="2">
    <citation type="submission" date="2013-10" db="EMBL/GenBank/DDBJ databases">
        <authorList>
            <person name="Aslett M."/>
        </authorList>
    </citation>
    <scope>NUCLEOTIDE SEQUENCE [LARGE SCALE GENOMIC DNA]</scope>
    <source>
        <strain evidence="14">Houghton</strain>
    </source>
</reference>
<dbReference type="VEuPathDB" id="ToxoDB:EPH_0016690"/>
<dbReference type="InterPro" id="IPR011992">
    <property type="entry name" value="EF-hand-dom_pair"/>
</dbReference>
<dbReference type="SMART" id="SM00054">
    <property type="entry name" value="EFh"/>
    <property type="match status" value="4"/>
</dbReference>
<keyword evidence="6" id="KW-0106">Calcium</keyword>
<keyword evidence="7" id="KW-1133">Transmembrane helix</keyword>
<evidence type="ECO:0000256" key="8">
    <source>
        <dbReference type="ARBA" id="ARBA00023121"/>
    </source>
</evidence>
<evidence type="ECO:0000256" key="1">
    <source>
        <dbReference type="ARBA" id="ARBA00004251"/>
    </source>
</evidence>
<feature type="compositionally biased region" description="Basic residues" evidence="12">
    <location>
        <begin position="615"/>
        <end position="625"/>
    </location>
</feature>
<dbReference type="InterPro" id="IPR018247">
    <property type="entry name" value="EF_Hand_1_Ca_BS"/>
</dbReference>
<feature type="compositionally biased region" description="Low complexity" evidence="12">
    <location>
        <begin position="658"/>
        <end position="679"/>
    </location>
</feature>
<protein>
    <submittedName>
        <fullName evidence="14">EF hand family protein, related</fullName>
    </submittedName>
</protein>
<feature type="domain" description="EF-hand" evidence="13">
    <location>
        <begin position="1202"/>
        <end position="1237"/>
    </location>
</feature>
<feature type="region of interest" description="Disordered" evidence="12">
    <location>
        <begin position="615"/>
        <end position="710"/>
    </location>
</feature>
<dbReference type="GO" id="GO:0007338">
    <property type="term" value="P:single fertilization"/>
    <property type="evidence" value="ECO:0007669"/>
    <property type="project" value="UniProtKB-KW"/>
</dbReference>
<dbReference type="InterPro" id="IPR018928">
    <property type="entry name" value="HAP2/GCS1_dom"/>
</dbReference>
<evidence type="ECO:0000256" key="6">
    <source>
        <dbReference type="ARBA" id="ARBA00022837"/>
    </source>
</evidence>
<dbReference type="PANTHER" id="PTHR31764">
    <property type="entry name" value="PROTEIN HAPLESS 2"/>
    <property type="match status" value="1"/>
</dbReference>
<keyword evidence="10" id="KW-1015">Disulfide bond</keyword>
<dbReference type="EMBL" id="HG690568">
    <property type="protein sequence ID" value="CDI74841.1"/>
    <property type="molecule type" value="Genomic_DNA"/>
</dbReference>
<comment type="subcellular location">
    <subcellularLocation>
        <location evidence="1">Cell membrane</location>
        <topology evidence="1">Single-pass type I membrane protein</topology>
    </subcellularLocation>
</comment>